<dbReference type="SUPFAM" id="SSF57903">
    <property type="entry name" value="FYVE/PHD zinc finger"/>
    <property type="match status" value="1"/>
</dbReference>
<dbReference type="InterPro" id="IPR011011">
    <property type="entry name" value="Znf_FYVE_PHD"/>
</dbReference>
<dbReference type="InterPro" id="IPR023393">
    <property type="entry name" value="START-like_dom_sf"/>
</dbReference>
<dbReference type="PROSITE" id="PS50178">
    <property type="entry name" value="ZF_FYVE"/>
    <property type="match status" value="1"/>
</dbReference>
<evidence type="ECO:0000313" key="7">
    <source>
        <dbReference type="Proteomes" id="UP000283543"/>
    </source>
</evidence>
<gene>
    <name evidence="6" type="ORF">DYB34_012945</name>
</gene>
<evidence type="ECO:0000259" key="5">
    <source>
        <dbReference type="PROSITE" id="PS50178"/>
    </source>
</evidence>
<dbReference type="Gene3D" id="3.30.40.10">
    <property type="entry name" value="Zinc/RING finger domain, C3HC4 (zinc finger)"/>
    <property type="match status" value="1"/>
</dbReference>
<dbReference type="InterPro" id="IPR000306">
    <property type="entry name" value="Znf_FYVE"/>
</dbReference>
<accession>A0A3R6ZDR7</accession>
<proteinExistence type="predicted"/>
<dbReference type="SMART" id="SM00064">
    <property type="entry name" value="FYVE"/>
    <property type="match status" value="1"/>
</dbReference>
<comment type="caution">
    <text evidence="6">The sequence shown here is derived from an EMBL/GenBank/DDBJ whole genome shotgun (WGS) entry which is preliminary data.</text>
</comment>
<dbReference type="Proteomes" id="UP000283543">
    <property type="component" value="Unassembled WGS sequence"/>
</dbReference>
<dbReference type="SUPFAM" id="SSF55961">
    <property type="entry name" value="Bet v1-like"/>
    <property type="match status" value="1"/>
</dbReference>
<dbReference type="EMBL" id="QUTB01010430">
    <property type="protein sequence ID" value="RHY39699.1"/>
    <property type="molecule type" value="Genomic_DNA"/>
</dbReference>
<dbReference type="InterPro" id="IPR052727">
    <property type="entry name" value="Rab4/Rab5_effector"/>
</dbReference>
<protein>
    <recommendedName>
        <fullName evidence="5">FYVE-type domain-containing protein</fullName>
    </recommendedName>
</protein>
<evidence type="ECO:0000256" key="2">
    <source>
        <dbReference type="ARBA" id="ARBA00022771"/>
    </source>
</evidence>
<dbReference type="AlphaFoldDB" id="A0A3R6ZDR7"/>
<dbReference type="PANTHER" id="PTHR13510:SF44">
    <property type="entry name" value="RABENOSYN-5"/>
    <property type="match status" value="1"/>
</dbReference>
<dbReference type="VEuPathDB" id="FungiDB:H257_13256"/>
<dbReference type="InterPro" id="IPR017455">
    <property type="entry name" value="Znf_FYVE-rel"/>
</dbReference>
<sequence>MEVRGTIDEVAEHFYPDDEPLANLRRLFPDLLDAQTIYTLNLPSARAPRHYISMQWMAFESPSPVMKHRDFCVLEVLARSLTSIKTPRCPDLDRSSGVVRGSMARTGCIVMEMTDAPGRLEATYFVQTDFHGSAPKAMHVHGMRQHIRAILPTVESFILIARLRDAAFLAKLVPTSARRTCHVCDLVFGAFHRRRRCRKCGDAVCTSCSSHVTFDQHLDSLKLRICTACVMHVLLPDEFPNPTRSSSHLHHDSNDDG</sequence>
<evidence type="ECO:0000256" key="3">
    <source>
        <dbReference type="ARBA" id="ARBA00022833"/>
    </source>
</evidence>
<keyword evidence="2 4" id="KW-0863">Zinc-finger</keyword>
<name>A0A3R6ZDR7_APHAT</name>
<reference evidence="6 7" key="1">
    <citation type="submission" date="2018-08" db="EMBL/GenBank/DDBJ databases">
        <title>Aphanomyces genome sequencing and annotation.</title>
        <authorList>
            <person name="Minardi D."/>
            <person name="Oidtmann B."/>
            <person name="Van Der Giezen M."/>
            <person name="Studholme D.J."/>
        </authorList>
    </citation>
    <scope>NUCLEOTIDE SEQUENCE [LARGE SCALE GENOMIC DNA]</scope>
    <source>
        <strain evidence="6 7">Si</strain>
    </source>
</reference>
<keyword evidence="3" id="KW-0862">Zinc</keyword>
<dbReference type="GO" id="GO:0008270">
    <property type="term" value="F:zinc ion binding"/>
    <property type="evidence" value="ECO:0007669"/>
    <property type="project" value="UniProtKB-KW"/>
</dbReference>
<evidence type="ECO:0000313" key="6">
    <source>
        <dbReference type="EMBL" id="RHY39699.1"/>
    </source>
</evidence>
<evidence type="ECO:0000256" key="1">
    <source>
        <dbReference type="ARBA" id="ARBA00022723"/>
    </source>
</evidence>
<organism evidence="6 7">
    <name type="scientific">Aphanomyces astaci</name>
    <name type="common">Crayfish plague agent</name>
    <dbReference type="NCBI Taxonomy" id="112090"/>
    <lineage>
        <taxon>Eukaryota</taxon>
        <taxon>Sar</taxon>
        <taxon>Stramenopiles</taxon>
        <taxon>Oomycota</taxon>
        <taxon>Saprolegniomycetes</taxon>
        <taxon>Saprolegniales</taxon>
        <taxon>Verrucalvaceae</taxon>
        <taxon>Aphanomyces</taxon>
    </lineage>
</organism>
<dbReference type="Pfam" id="PF01363">
    <property type="entry name" value="FYVE"/>
    <property type="match status" value="1"/>
</dbReference>
<keyword evidence="1" id="KW-0479">Metal-binding</keyword>
<feature type="domain" description="FYVE-type" evidence="5">
    <location>
        <begin position="175"/>
        <end position="234"/>
    </location>
</feature>
<dbReference type="InterPro" id="IPR013083">
    <property type="entry name" value="Znf_RING/FYVE/PHD"/>
</dbReference>
<evidence type="ECO:0000256" key="4">
    <source>
        <dbReference type="PROSITE-ProRule" id="PRU00091"/>
    </source>
</evidence>
<dbReference type="Gene3D" id="3.30.530.20">
    <property type="match status" value="1"/>
</dbReference>
<dbReference type="PANTHER" id="PTHR13510">
    <property type="entry name" value="FYVE-FINGER-CONTAINING RAB5 EFFECTOR PROTEIN RABENOSYN-5-RELATED"/>
    <property type="match status" value="1"/>
</dbReference>